<dbReference type="PANTHER" id="PTHR33048">
    <property type="entry name" value="PTH11-LIKE INTEGRAL MEMBRANE PROTEIN (AFU_ORTHOLOGUE AFUA_5G11245)"/>
    <property type="match status" value="1"/>
</dbReference>
<evidence type="ECO:0000256" key="6">
    <source>
        <dbReference type="SAM" id="Phobius"/>
    </source>
</evidence>
<dbReference type="Pfam" id="PF20684">
    <property type="entry name" value="Fung_rhodopsin"/>
    <property type="match status" value="1"/>
</dbReference>
<keyword evidence="3 6" id="KW-1133">Transmembrane helix</keyword>
<feature type="transmembrane region" description="Helical" evidence="6">
    <location>
        <begin position="97"/>
        <end position="121"/>
    </location>
</feature>
<keyword evidence="2 6" id="KW-0812">Transmembrane</keyword>
<feature type="transmembrane region" description="Helical" evidence="6">
    <location>
        <begin position="187"/>
        <end position="205"/>
    </location>
</feature>
<evidence type="ECO:0000256" key="2">
    <source>
        <dbReference type="ARBA" id="ARBA00022692"/>
    </source>
</evidence>
<evidence type="ECO:0000313" key="8">
    <source>
        <dbReference type="EMBL" id="KAK3315595.1"/>
    </source>
</evidence>
<dbReference type="PANTHER" id="PTHR33048:SF47">
    <property type="entry name" value="INTEGRAL MEMBRANE PROTEIN-RELATED"/>
    <property type="match status" value="1"/>
</dbReference>
<dbReference type="EMBL" id="JAUEDM010000006">
    <property type="protein sequence ID" value="KAK3315595.1"/>
    <property type="molecule type" value="Genomic_DNA"/>
</dbReference>
<name>A0AAE0HZA8_9PEZI</name>
<dbReference type="InterPro" id="IPR049326">
    <property type="entry name" value="Rhodopsin_dom_fungi"/>
</dbReference>
<organism evidence="8 9">
    <name type="scientific">Apodospora peruviana</name>
    <dbReference type="NCBI Taxonomy" id="516989"/>
    <lineage>
        <taxon>Eukaryota</taxon>
        <taxon>Fungi</taxon>
        <taxon>Dikarya</taxon>
        <taxon>Ascomycota</taxon>
        <taxon>Pezizomycotina</taxon>
        <taxon>Sordariomycetes</taxon>
        <taxon>Sordariomycetidae</taxon>
        <taxon>Sordariales</taxon>
        <taxon>Lasiosphaeriaceae</taxon>
        <taxon>Apodospora</taxon>
    </lineage>
</organism>
<evidence type="ECO:0000256" key="3">
    <source>
        <dbReference type="ARBA" id="ARBA00022989"/>
    </source>
</evidence>
<feature type="transmembrane region" description="Helical" evidence="6">
    <location>
        <begin position="212"/>
        <end position="233"/>
    </location>
</feature>
<feature type="transmembrane region" description="Helical" evidence="6">
    <location>
        <begin position="20"/>
        <end position="42"/>
    </location>
</feature>
<proteinExistence type="inferred from homology"/>
<dbReference type="GO" id="GO:0016020">
    <property type="term" value="C:membrane"/>
    <property type="evidence" value="ECO:0007669"/>
    <property type="project" value="UniProtKB-SubCell"/>
</dbReference>
<reference evidence="8" key="1">
    <citation type="journal article" date="2023" name="Mol. Phylogenet. Evol.">
        <title>Genome-scale phylogeny and comparative genomics of the fungal order Sordariales.</title>
        <authorList>
            <person name="Hensen N."/>
            <person name="Bonometti L."/>
            <person name="Westerberg I."/>
            <person name="Brannstrom I.O."/>
            <person name="Guillou S."/>
            <person name="Cros-Aarteil S."/>
            <person name="Calhoun S."/>
            <person name="Haridas S."/>
            <person name="Kuo A."/>
            <person name="Mondo S."/>
            <person name="Pangilinan J."/>
            <person name="Riley R."/>
            <person name="LaButti K."/>
            <person name="Andreopoulos B."/>
            <person name="Lipzen A."/>
            <person name="Chen C."/>
            <person name="Yan M."/>
            <person name="Daum C."/>
            <person name="Ng V."/>
            <person name="Clum A."/>
            <person name="Steindorff A."/>
            <person name="Ohm R.A."/>
            <person name="Martin F."/>
            <person name="Silar P."/>
            <person name="Natvig D.O."/>
            <person name="Lalanne C."/>
            <person name="Gautier V."/>
            <person name="Ament-Velasquez S.L."/>
            <person name="Kruys A."/>
            <person name="Hutchinson M.I."/>
            <person name="Powell A.J."/>
            <person name="Barry K."/>
            <person name="Miller A.N."/>
            <person name="Grigoriev I.V."/>
            <person name="Debuchy R."/>
            <person name="Gladieux P."/>
            <person name="Hiltunen Thoren M."/>
            <person name="Johannesson H."/>
        </authorList>
    </citation>
    <scope>NUCLEOTIDE SEQUENCE</scope>
    <source>
        <strain evidence="8">CBS 118394</strain>
    </source>
</reference>
<gene>
    <name evidence="8" type="ORF">B0H66DRAFT_642786</name>
</gene>
<feature type="domain" description="Rhodopsin" evidence="7">
    <location>
        <begin position="38"/>
        <end position="289"/>
    </location>
</feature>
<comment type="caution">
    <text evidence="8">The sequence shown here is derived from an EMBL/GenBank/DDBJ whole genome shotgun (WGS) entry which is preliminary data.</text>
</comment>
<dbReference type="Proteomes" id="UP001283341">
    <property type="component" value="Unassembled WGS sequence"/>
</dbReference>
<reference evidence="8" key="2">
    <citation type="submission" date="2023-06" db="EMBL/GenBank/DDBJ databases">
        <authorList>
            <consortium name="Lawrence Berkeley National Laboratory"/>
            <person name="Haridas S."/>
            <person name="Hensen N."/>
            <person name="Bonometti L."/>
            <person name="Westerberg I."/>
            <person name="Brannstrom I.O."/>
            <person name="Guillou S."/>
            <person name="Cros-Aarteil S."/>
            <person name="Calhoun S."/>
            <person name="Kuo A."/>
            <person name="Mondo S."/>
            <person name="Pangilinan J."/>
            <person name="Riley R."/>
            <person name="Labutti K."/>
            <person name="Andreopoulos B."/>
            <person name="Lipzen A."/>
            <person name="Chen C."/>
            <person name="Yanf M."/>
            <person name="Daum C."/>
            <person name="Ng V."/>
            <person name="Clum A."/>
            <person name="Steindorff A."/>
            <person name="Ohm R."/>
            <person name="Martin F."/>
            <person name="Silar P."/>
            <person name="Natvig D."/>
            <person name="Lalanne C."/>
            <person name="Gautier V."/>
            <person name="Ament-Velasquez S.L."/>
            <person name="Kruys A."/>
            <person name="Hutchinson M.I."/>
            <person name="Powell A.J."/>
            <person name="Barry K."/>
            <person name="Miller A.N."/>
            <person name="Grigoriev I.V."/>
            <person name="Debuchy R."/>
            <person name="Gladieux P."/>
            <person name="Thoren M.H."/>
            <person name="Johannesson H."/>
        </authorList>
    </citation>
    <scope>NUCLEOTIDE SEQUENCE</scope>
    <source>
        <strain evidence="8">CBS 118394</strain>
    </source>
</reference>
<feature type="transmembrane region" description="Helical" evidence="6">
    <location>
        <begin position="54"/>
        <end position="77"/>
    </location>
</feature>
<sequence>MIKIRTSSPYVAIEKDKCSMVLAVTSTMMVIATVCFALRCWVRRQRKLRFGPDDWLLLSSFISAWAVYSTMTAHIIYGGLGKDIRTSLGTIRLFTRFIYAQEILIPLSVTLTKLSILAMYVRTFPSRFMKLSCKVVGILTLIWCAGVIFPSIFQCVPVKKAWDPFVPGTCNTAISDWISWQDSIPEFASTVIVFALPIYEVWRLCASVRTKLAISAVFIVASLSVVSSVARFVRGYEMHAARTSDGGSDLEFYANMRAANMIAELFMWGHIEVCVGFIAACLPALRPVVVILLQKMGIMTEKKGRTPPRSDEIVTFGRTGVKLNKACGRHDSDTVVSVGSEADGADCEYFNAKFVPAGGYAPNGDHNTLPRELHGDRVDETEIFGCQGTDADWWEMRRSNGEQHRV</sequence>
<evidence type="ECO:0000256" key="1">
    <source>
        <dbReference type="ARBA" id="ARBA00004141"/>
    </source>
</evidence>
<keyword evidence="4 6" id="KW-0472">Membrane</keyword>
<feature type="transmembrane region" description="Helical" evidence="6">
    <location>
        <begin position="133"/>
        <end position="153"/>
    </location>
</feature>
<evidence type="ECO:0000256" key="5">
    <source>
        <dbReference type="ARBA" id="ARBA00038359"/>
    </source>
</evidence>
<evidence type="ECO:0000256" key="4">
    <source>
        <dbReference type="ARBA" id="ARBA00023136"/>
    </source>
</evidence>
<evidence type="ECO:0000313" key="9">
    <source>
        <dbReference type="Proteomes" id="UP001283341"/>
    </source>
</evidence>
<protein>
    <recommendedName>
        <fullName evidence="7">Rhodopsin domain-containing protein</fullName>
    </recommendedName>
</protein>
<evidence type="ECO:0000259" key="7">
    <source>
        <dbReference type="Pfam" id="PF20684"/>
    </source>
</evidence>
<dbReference type="AlphaFoldDB" id="A0AAE0HZA8"/>
<accession>A0AAE0HZA8</accession>
<comment type="similarity">
    <text evidence="5">Belongs to the SAT4 family.</text>
</comment>
<comment type="subcellular location">
    <subcellularLocation>
        <location evidence="1">Membrane</location>
        <topology evidence="1">Multi-pass membrane protein</topology>
    </subcellularLocation>
</comment>
<feature type="transmembrane region" description="Helical" evidence="6">
    <location>
        <begin position="265"/>
        <end position="293"/>
    </location>
</feature>
<keyword evidence="9" id="KW-1185">Reference proteome</keyword>
<dbReference type="InterPro" id="IPR052337">
    <property type="entry name" value="SAT4-like"/>
</dbReference>